<dbReference type="InterPro" id="IPR009711">
    <property type="entry name" value="UPF0473"/>
</dbReference>
<evidence type="ECO:0000313" key="2">
    <source>
        <dbReference type="Proteomes" id="UP000199387"/>
    </source>
</evidence>
<dbReference type="Proteomes" id="UP000199387">
    <property type="component" value="Unassembled WGS sequence"/>
</dbReference>
<reference evidence="1 2" key="1">
    <citation type="submission" date="2016-10" db="EMBL/GenBank/DDBJ databases">
        <authorList>
            <person name="de Groot N.N."/>
        </authorList>
    </citation>
    <scope>NUCLEOTIDE SEQUENCE [LARGE SCALE GENOMIC DNA]</scope>
    <source>
        <strain evidence="1 2">DSM 45514</strain>
    </source>
</reference>
<dbReference type="Pfam" id="PF06949">
    <property type="entry name" value="DUF1292"/>
    <property type="match status" value="1"/>
</dbReference>
<keyword evidence="2" id="KW-1185">Reference proteome</keyword>
<name>A0A1G6MZ91_9BACL</name>
<dbReference type="OrthoDB" id="2990381at2"/>
<protein>
    <recommendedName>
        <fullName evidence="3">DUF1292 domain-containing protein</fullName>
    </recommendedName>
</protein>
<dbReference type="RefSeq" id="WP_091570225.1">
    <property type="nucleotide sequence ID" value="NZ_FMZA01000011.1"/>
</dbReference>
<organism evidence="1 2">
    <name type="scientific">Melghirimyces thermohalophilus</name>
    <dbReference type="NCBI Taxonomy" id="1236220"/>
    <lineage>
        <taxon>Bacteria</taxon>
        <taxon>Bacillati</taxon>
        <taxon>Bacillota</taxon>
        <taxon>Bacilli</taxon>
        <taxon>Bacillales</taxon>
        <taxon>Thermoactinomycetaceae</taxon>
        <taxon>Melghirimyces</taxon>
    </lineage>
</organism>
<accession>A0A1G6MZ91</accession>
<evidence type="ECO:0008006" key="3">
    <source>
        <dbReference type="Google" id="ProtNLM"/>
    </source>
</evidence>
<dbReference type="STRING" id="1236220.SAMN04488112_11164"/>
<dbReference type="EMBL" id="FMZA01000011">
    <property type="protein sequence ID" value="SDC60908.1"/>
    <property type="molecule type" value="Genomic_DNA"/>
</dbReference>
<proteinExistence type="predicted"/>
<sequence>MTVNVRDEKIKNLNTLETELGQELILVDEEDVNRESRHRLIRELEVDGQHYAVLGGFEEDDPDDAYIFRVTEHQGNRRLEHVDEDSEWDQVADALDEMLYFDE</sequence>
<dbReference type="AlphaFoldDB" id="A0A1G6MZ91"/>
<evidence type="ECO:0000313" key="1">
    <source>
        <dbReference type="EMBL" id="SDC60908.1"/>
    </source>
</evidence>
<gene>
    <name evidence="1" type="ORF">SAMN04488112_11164</name>
</gene>